<evidence type="ECO:0000313" key="3">
    <source>
        <dbReference type="Proteomes" id="UP001066276"/>
    </source>
</evidence>
<keyword evidence="3" id="KW-1185">Reference proteome</keyword>
<comment type="caution">
    <text evidence="2">The sequence shown here is derived from an EMBL/GenBank/DDBJ whole genome shotgun (WGS) entry which is preliminary data.</text>
</comment>
<protein>
    <submittedName>
        <fullName evidence="2">Uncharacterized protein</fullName>
    </submittedName>
</protein>
<feature type="region of interest" description="Disordered" evidence="1">
    <location>
        <begin position="1"/>
        <end position="108"/>
    </location>
</feature>
<reference evidence="2" key="1">
    <citation type="journal article" date="2022" name="bioRxiv">
        <title>Sequencing and chromosome-scale assembly of the giantPleurodeles waltlgenome.</title>
        <authorList>
            <person name="Brown T."/>
            <person name="Elewa A."/>
            <person name="Iarovenko S."/>
            <person name="Subramanian E."/>
            <person name="Araus A.J."/>
            <person name="Petzold A."/>
            <person name="Susuki M."/>
            <person name="Suzuki K.-i.T."/>
            <person name="Hayashi T."/>
            <person name="Toyoda A."/>
            <person name="Oliveira C."/>
            <person name="Osipova E."/>
            <person name="Leigh N.D."/>
            <person name="Simon A."/>
            <person name="Yun M.H."/>
        </authorList>
    </citation>
    <scope>NUCLEOTIDE SEQUENCE</scope>
    <source>
        <strain evidence="2">20211129_DDA</strain>
        <tissue evidence="2">Liver</tissue>
    </source>
</reference>
<name>A0AAV7UXD5_PLEWA</name>
<evidence type="ECO:0000313" key="2">
    <source>
        <dbReference type="EMBL" id="KAJ1193765.1"/>
    </source>
</evidence>
<dbReference type="EMBL" id="JANPWB010000004">
    <property type="protein sequence ID" value="KAJ1193765.1"/>
    <property type="molecule type" value="Genomic_DNA"/>
</dbReference>
<evidence type="ECO:0000256" key="1">
    <source>
        <dbReference type="SAM" id="MobiDB-lite"/>
    </source>
</evidence>
<feature type="region of interest" description="Disordered" evidence="1">
    <location>
        <begin position="128"/>
        <end position="162"/>
    </location>
</feature>
<organism evidence="2 3">
    <name type="scientific">Pleurodeles waltl</name>
    <name type="common">Iberian ribbed newt</name>
    <dbReference type="NCBI Taxonomy" id="8319"/>
    <lineage>
        <taxon>Eukaryota</taxon>
        <taxon>Metazoa</taxon>
        <taxon>Chordata</taxon>
        <taxon>Craniata</taxon>
        <taxon>Vertebrata</taxon>
        <taxon>Euteleostomi</taxon>
        <taxon>Amphibia</taxon>
        <taxon>Batrachia</taxon>
        <taxon>Caudata</taxon>
        <taxon>Salamandroidea</taxon>
        <taxon>Salamandridae</taxon>
        <taxon>Pleurodelinae</taxon>
        <taxon>Pleurodeles</taxon>
    </lineage>
</organism>
<feature type="compositionally biased region" description="Polar residues" evidence="1">
    <location>
        <begin position="31"/>
        <end position="42"/>
    </location>
</feature>
<sequence>MIHNHYRQPAWPPAGKKMQQSAQEIFAPKSHPQTSGVLSAQFRQGRCGPPTSHSGTPSRPVQKPPVATSSLNSGLRIRPATRHLQVQPKTRESQLRPKPGSASPLTTGAPALTQVRPEMVSPHQQSGYFLRPDLAGDIPHSSKAWRQPNRVHQAAISLRRPP</sequence>
<dbReference type="AlphaFoldDB" id="A0AAV7UXD5"/>
<gene>
    <name evidence="2" type="ORF">NDU88_003061</name>
</gene>
<accession>A0AAV7UXD5</accession>
<proteinExistence type="predicted"/>
<dbReference type="Proteomes" id="UP001066276">
    <property type="component" value="Chromosome 2_2"/>
</dbReference>